<reference evidence="2 3" key="1">
    <citation type="submission" date="2016-05" db="EMBL/GenBank/DDBJ databases">
        <title>Compelete Genome Sequence of Bacteriochlorophyll-Synthesizing Bacterium Porphyrobacter neustonensis DSM 9434.</title>
        <authorList>
            <person name="Shi X.-L."/>
            <person name="Wu Y.-H."/>
            <person name="Cheng H."/>
            <person name="Xu L."/>
            <person name="Zhang X.-Q."/>
            <person name="Wang C.-S."/>
            <person name="Xu X.-W."/>
        </authorList>
    </citation>
    <scope>NUCLEOTIDE SEQUENCE [LARGE SCALE GENOMIC DNA]</scope>
    <source>
        <strain evidence="2 3">DSM 9434</strain>
    </source>
</reference>
<name>A0A192D388_9SPHN</name>
<organism evidence="2 3">
    <name type="scientific">Erythrobacter neustonensis</name>
    <dbReference type="NCBI Taxonomy" id="1112"/>
    <lineage>
        <taxon>Bacteria</taxon>
        <taxon>Pseudomonadati</taxon>
        <taxon>Pseudomonadota</taxon>
        <taxon>Alphaproteobacteria</taxon>
        <taxon>Sphingomonadales</taxon>
        <taxon>Erythrobacteraceae</taxon>
        <taxon>Erythrobacter/Porphyrobacter group</taxon>
        <taxon>Erythrobacter</taxon>
    </lineage>
</organism>
<dbReference type="Proteomes" id="UP000078263">
    <property type="component" value="Chromosome"/>
</dbReference>
<keyword evidence="3" id="KW-1185">Reference proteome</keyword>
<keyword evidence="1" id="KW-0732">Signal</keyword>
<dbReference type="STRING" id="1112.A9D12_03890"/>
<accession>A0A192D388</accession>
<evidence type="ECO:0000313" key="3">
    <source>
        <dbReference type="Proteomes" id="UP000078263"/>
    </source>
</evidence>
<gene>
    <name evidence="2" type="ORF">A9D12_03890</name>
</gene>
<dbReference type="AlphaFoldDB" id="A0A192D388"/>
<protein>
    <submittedName>
        <fullName evidence="2">Uncharacterized protein</fullName>
    </submittedName>
</protein>
<evidence type="ECO:0000256" key="1">
    <source>
        <dbReference type="SAM" id="SignalP"/>
    </source>
</evidence>
<proteinExistence type="predicted"/>
<dbReference type="EMBL" id="CP016033">
    <property type="protein sequence ID" value="ANK12224.1"/>
    <property type="molecule type" value="Genomic_DNA"/>
</dbReference>
<dbReference type="KEGG" id="pns:A9D12_03890"/>
<evidence type="ECO:0000313" key="2">
    <source>
        <dbReference type="EMBL" id="ANK12224.1"/>
    </source>
</evidence>
<sequence>MYKAVFQNSKIALIFAAMTLFSAVSMVGTSDDGGLLTKIASLSSSKDGDAAIAAPGEGQATAAKPSIFGTYVAGDNGATAAAHAPDALRVDEPVHLK</sequence>
<feature type="signal peptide" evidence="1">
    <location>
        <begin position="1"/>
        <end position="22"/>
    </location>
</feature>
<feature type="chain" id="PRO_5008251683" evidence="1">
    <location>
        <begin position="23"/>
        <end position="97"/>
    </location>
</feature>